<comment type="caution">
    <text evidence="8">The sequence shown here is derived from an EMBL/GenBank/DDBJ whole genome shotgun (WGS) entry which is preliminary data.</text>
</comment>
<comment type="subcellular location">
    <subcellularLocation>
        <location evidence="1">Membrane</location>
        <topology evidence="1">Multi-pass membrane protein</topology>
    </subcellularLocation>
</comment>
<proteinExistence type="inferred from homology"/>
<gene>
    <name evidence="8" type="ORF">Clacol_003739</name>
</gene>
<dbReference type="InterPro" id="IPR037185">
    <property type="entry name" value="EmrE-like"/>
</dbReference>
<keyword evidence="4 7" id="KW-0812">Transmembrane</keyword>
<dbReference type="InterPro" id="IPR009262">
    <property type="entry name" value="SLC35_F1/F2/F6"/>
</dbReference>
<dbReference type="GO" id="GO:0000329">
    <property type="term" value="C:fungal-type vacuole membrane"/>
    <property type="evidence" value="ECO:0007669"/>
    <property type="project" value="TreeGrafter"/>
</dbReference>
<keyword evidence="9" id="KW-1185">Reference proteome</keyword>
<feature type="transmembrane region" description="Helical" evidence="7">
    <location>
        <begin position="15"/>
        <end position="36"/>
    </location>
</feature>
<dbReference type="Proteomes" id="UP001050691">
    <property type="component" value="Unassembled WGS sequence"/>
</dbReference>
<reference evidence="8" key="1">
    <citation type="submission" date="2021-10" db="EMBL/GenBank/DDBJ databases">
        <title>De novo Genome Assembly of Clathrus columnatus (Basidiomycota, Fungi) Using Illumina and Nanopore Sequence Data.</title>
        <authorList>
            <person name="Ogiso-Tanaka E."/>
            <person name="Itagaki H."/>
            <person name="Hosoya T."/>
            <person name="Hosaka K."/>
        </authorList>
    </citation>
    <scope>NUCLEOTIDE SEQUENCE</scope>
    <source>
        <strain evidence="8">MO-923</strain>
    </source>
</reference>
<dbReference type="SUPFAM" id="SSF103481">
    <property type="entry name" value="Multidrug resistance efflux transporter EmrE"/>
    <property type="match status" value="1"/>
</dbReference>
<feature type="transmembrane region" description="Helical" evidence="7">
    <location>
        <begin position="130"/>
        <end position="152"/>
    </location>
</feature>
<evidence type="ECO:0000256" key="5">
    <source>
        <dbReference type="ARBA" id="ARBA00022989"/>
    </source>
</evidence>
<keyword evidence="5 7" id="KW-1133">Transmembrane helix</keyword>
<evidence type="ECO:0000256" key="6">
    <source>
        <dbReference type="ARBA" id="ARBA00023136"/>
    </source>
</evidence>
<evidence type="ECO:0000256" key="1">
    <source>
        <dbReference type="ARBA" id="ARBA00004141"/>
    </source>
</evidence>
<feature type="transmembrane region" description="Helical" evidence="7">
    <location>
        <begin position="316"/>
        <end position="335"/>
    </location>
</feature>
<feature type="transmembrane region" description="Helical" evidence="7">
    <location>
        <begin position="264"/>
        <end position="284"/>
    </location>
</feature>
<evidence type="ECO:0008006" key="10">
    <source>
        <dbReference type="Google" id="ProtNLM"/>
    </source>
</evidence>
<feature type="transmembrane region" description="Helical" evidence="7">
    <location>
        <begin position="164"/>
        <end position="182"/>
    </location>
</feature>
<dbReference type="GO" id="GO:0022857">
    <property type="term" value="F:transmembrane transporter activity"/>
    <property type="evidence" value="ECO:0007669"/>
    <property type="project" value="InterPro"/>
</dbReference>
<evidence type="ECO:0000256" key="3">
    <source>
        <dbReference type="ARBA" id="ARBA00022448"/>
    </source>
</evidence>
<comment type="similarity">
    <text evidence="2">Belongs to the SLC35F solute transporter family.</text>
</comment>
<evidence type="ECO:0000256" key="4">
    <source>
        <dbReference type="ARBA" id="ARBA00022692"/>
    </source>
</evidence>
<feature type="transmembrane region" description="Helical" evidence="7">
    <location>
        <begin position="227"/>
        <end position="252"/>
    </location>
</feature>
<organism evidence="8 9">
    <name type="scientific">Clathrus columnatus</name>
    <dbReference type="NCBI Taxonomy" id="1419009"/>
    <lineage>
        <taxon>Eukaryota</taxon>
        <taxon>Fungi</taxon>
        <taxon>Dikarya</taxon>
        <taxon>Basidiomycota</taxon>
        <taxon>Agaricomycotina</taxon>
        <taxon>Agaricomycetes</taxon>
        <taxon>Phallomycetidae</taxon>
        <taxon>Phallales</taxon>
        <taxon>Clathraceae</taxon>
        <taxon>Clathrus</taxon>
    </lineage>
</organism>
<dbReference type="EMBL" id="BPWL01000004">
    <property type="protein sequence ID" value="GJJ09516.1"/>
    <property type="molecule type" value="Genomic_DNA"/>
</dbReference>
<name>A0AAV5AAH5_9AGAM</name>
<dbReference type="PANTHER" id="PTHR23051:SF0">
    <property type="entry name" value="SOLUTE CARRIER FAMILY 35 MEMBER F5"/>
    <property type="match status" value="1"/>
</dbReference>
<feature type="transmembrane region" description="Helical" evidence="7">
    <location>
        <begin position="291"/>
        <end position="310"/>
    </location>
</feature>
<evidence type="ECO:0000256" key="2">
    <source>
        <dbReference type="ARBA" id="ARBA00007863"/>
    </source>
</evidence>
<protein>
    <recommendedName>
        <fullName evidence="10">Solute carrier family 35 member F5</fullName>
    </recommendedName>
</protein>
<dbReference type="AlphaFoldDB" id="A0AAV5AAH5"/>
<dbReference type="Pfam" id="PF06027">
    <property type="entry name" value="SLC35F"/>
    <property type="match status" value="1"/>
</dbReference>
<evidence type="ECO:0000313" key="9">
    <source>
        <dbReference type="Proteomes" id="UP001050691"/>
    </source>
</evidence>
<keyword evidence="6 7" id="KW-0472">Membrane</keyword>
<evidence type="ECO:0000313" key="8">
    <source>
        <dbReference type="EMBL" id="GJJ09516.1"/>
    </source>
</evidence>
<sequence>MTSPDTGFYLENRRYVTGIVLLLIVVFLWTLSNFITQALFSNGYHKPFLSKDPPIPRNSNESDGYEPLPAHIPTGLVAAVDTSDIREEHNNLFRSNDSSPLSTRETARLACSFCFLWFIANWSVNAALDYVSVGSTTILSSTSGFITLVLGYSLGVETMTATKIITVATSFVGVLLVCLSDNSQSGTSPSRPILGDFLAVLSALFYALYVLLLKLRVKEESRINMQLFFGFVGMFNITLMIPVAIILHILGYEKFSLPHTTNEWGAVVINMFITWSSDYLYVLAMLKTTPVVVTIGLSLTIPLAVIGDTLLDRTVLGQAIAGASLVLLSFVILGWNSAKPQTPHS</sequence>
<accession>A0AAV5AAH5</accession>
<feature type="transmembrane region" description="Helical" evidence="7">
    <location>
        <begin position="194"/>
        <end position="215"/>
    </location>
</feature>
<evidence type="ECO:0000256" key="7">
    <source>
        <dbReference type="SAM" id="Phobius"/>
    </source>
</evidence>
<dbReference type="PANTHER" id="PTHR23051">
    <property type="entry name" value="SOLUTE CARRIER FAMILY 35, MEMBER F5"/>
    <property type="match status" value="1"/>
</dbReference>
<keyword evidence="3" id="KW-0813">Transport</keyword>